<dbReference type="SUPFAM" id="SSF48452">
    <property type="entry name" value="TPR-like"/>
    <property type="match status" value="1"/>
</dbReference>
<gene>
    <name evidence="9" type="ORF">SAMN05421879_1022</name>
</gene>
<proteinExistence type="inferred from homology"/>
<dbReference type="InterPro" id="IPR051677">
    <property type="entry name" value="AfsR-DnrI-RedD_regulator"/>
</dbReference>
<dbReference type="Proteomes" id="UP000219688">
    <property type="component" value="Unassembled WGS sequence"/>
</dbReference>
<evidence type="ECO:0000256" key="3">
    <source>
        <dbReference type="ARBA" id="ARBA00023125"/>
    </source>
</evidence>
<accession>A0A285VLP4</accession>
<dbReference type="SUPFAM" id="SSF50998">
    <property type="entry name" value="Quinoprotein alcohol dehydrogenase-like"/>
    <property type="match status" value="1"/>
</dbReference>
<protein>
    <submittedName>
        <fullName evidence="9">DNA-binding transcriptional activator of the SARP family</fullName>
    </submittedName>
</protein>
<dbReference type="InterPro" id="IPR041664">
    <property type="entry name" value="AAA_16"/>
</dbReference>
<keyword evidence="10" id="KW-1185">Reference proteome</keyword>
<evidence type="ECO:0000256" key="7">
    <source>
        <dbReference type="SAM" id="MobiDB-lite"/>
    </source>
</evidence>
<reference evidence="10" key="1">
    <citation type="submission" date="2017-08" db="EMBL/GenBank/DDBJ databases">
        <authorList>
            <person name="Varghese N."/>
            <person name="Submissions S."/>
        </authorList>
    </citation>
    <scope>NUCLEOTIDE SEQUENCE [LARGE SCALE GENOMIC DNA]</scope>
    <source>
        <strain evidence="10">USBA17B2</strain>
    </source>
</reference>
<feature type="DNA-binding region" description="OmpR/PhoB-type" evidence="6">
    <location>
        <begin position="1"/>
        <end position="95"/>
    </location>
</feature>
<dbReference type="InterPro" id="IPR005158">
    <property type="entry name" value="BTAD"/>
</dbReference>
<dbReference type="Pfam" id="PF13191">
    <property type="entry name" value="AAA_16"/>
    <property type="match status" value="1"/>
</dbReference>
<dbReference type="InterPro" id="IPR011045">
    <property type="entry name" value="N2O_reductase_N"/>
</dbReference>
<dbReference type="SUPFAM" id="SSF46894">
    <property type="entry name" value="C-terminal effector domain of the bipartite response regulators"/>
    <property type="match status" value="1"/>
</dbReference>
<dbReference type="SMART" id="SM00862">
    <property type="entry name" value="Trans_reg_C"/>
    <property type="match status" value="1"/>
</dbReference>
<dbReference type="InterPro" id="IPR001680">
    <property type="entry name" value="WD40_rpt"/>
</dbReference>
<dbReference type="InterPro" id="IPR049052">
    <property type="entry name" value="nSTAND1"/>
</dbReference>
<keyword evidence="5" id="KW-0853">WD repeat</keyword>
<dbReference type="SMART" id="SM00564">
    <property type="entry name" value="PQQ"/>
    <property type="match status" value="4"/>
</dbReference>
<dbReference type="InterPro" id="IPR011047">
    <property type="entry name" value="Quinoprotein_ADH-like_sf"/>
</dbReference>
<evidence type="ECO:0000256" key="5">
    <source>
        <dbReference type="PROSITE-ProRule" id="PRU00221"/>
    </source>
</evidence>
<evidence type="ECO:0000256" key="4">
    <source>
        <dbReference type="ARBA" id="ARBA00023163"/>
    </source>
</evidence>
<sequence length="1663" mass="176725">MQVSVLGTMRVTAGGEQVEIPGRRERTLLARLVADVGRMVPTSELVDALWPDDPPRTAAKTLQTVVLRVRNAVEPDRAGTPRLLVTDGPGYRLALDPSVVDAHRFLRMVELARESMAGGRPAAAASTLREALAMWRGPAYADFLTSSFGQAEARRLEQARLSATEDLCAAQIDADHADTAAAELERFVADHPHRERAWDLLMLAQYRLGRQAQSLETYERVRTLLADELGVDPGAALQRRQQQVLEQDPTLGGPEVTDAPPPWLREPPSSLHGRDEELGRLLRAWERVETGQQGYAVLRGPAGAGATRLAQALASHVTDRGGVVLDDGAAAEHDTLPHVSRPTLLVSRRPVDHPPASPTLVLRLARLDEDHLPVDATVVDLRPLRREDVAAMITDLVEPELVPEALTHVLERSGGWPGRVRAATVSWVREQAARSVRVASTRAMASATQLAEARSSLVDGVRTLTEAEDAQRHDGVCPWRGLAAYTVEDAGWFCGRERLTAELVARVAGSRVLAVVGPSGSGKSSVLRAGLLAALRDDLLPGSGRWRQVVVQPGSHPMRALAAAGVAQPGVAVADAIASLARAEDGPERVVLVVDQFEEAWTACQDEGERTAYLDTLASLPTGASGVTLVVAMRADLVGQLAEHQELGRVLGDSTVLVGQPGPEEIRRAVELPARRAGLRLDVGLADAVVSDAGREPGLLPLLSTSLTQLWHAREGDRLTLASYVATGGLSGAIAHQAEAAMDALGEDSVQLARTILLRLAGPGEGDLVTRRRVPLAELTGLGRPGISAVVEHLARARLLTVSDGFVEVSHEAVFREWPRLRDWLRDDATGRAVQRRLAVAASEWEDEDRDVSLLWSGTRLAAGLDVSRARPDEITLVERSFLDAAQAQLDSARHEAERRADEAVRRSRRLRLVATGLALVLVAAVAAGLLAWRAQAQAAQARTEAVAAQDEAERAAVDATAGRLAATAVNEDQHDRALLLAAEAVAQSPSPDTYGPLLTVVSRAPDLITQVRTEERFLRADASPDGATVFLGENAPTVWAVDARTGARRWRATVPVQPLGLAAGPSGLLVAGGSETGSGVALLDPGTGEQRWYVDEARLGEMLGADADPYARSVPQWTPDGRALYATMTHLVYLTTAGELDRAVALPDERWPDWFHLLPDGRVSMAVGDGEDYGSVVLDPEDPGREPERLAGFVWDSTADGRLLVVDDRDYEKVLFTVHDAGTLEPVGDPVPVRASRDGGLSADGTTLFAGEESDLAVIDMATGERLATHRAHAGTVMDLTVAADGEVLWTAGRDGAGMAWDLTGRLGAIGERRVPTGVAVGSASVETGIALAVSWDDHDDPGFGTLHVVDLPAGEVLVDVVDPPSGAERFVWATAVSADGRTGVTAWGTGDDPYVSPTVLTVHDLPSGAVRTEVELPGPVLGLDVVEDGSHAVVAGARERAVVDLVTGTVLARQESALLELAPDSAGLVALSPAGDRAAVGTPTGVAVVDSRTAEEVVAADLPWDDAPVSLSWSTDGRTVLVGSFGGRVHALDATTLVPRTPARIVSPGWVIDVAVSPAGDVAASLGTDGDLLLWDTVTWQPLGRPVSDETEWGWMGFDPERPVLHQWADSGTLVSVSVDLSSWVDTACRTANRELSEVERELYLRDRAGQPSAACTDGAR</sequence>
<dbReference type="Pfam" id="PF20703">
    <property type="entry name" value="nSTAND1"/>
    <property type="match status" value="1"/>
</dbReference>
<feature type="repeat" description="WD" evidence="5">
    <location>
        <begin position="1271"/>
        <end position="1304"/>
    </location>
</feature>
<dbReference type="GO" id="GO:0000160">
    <property type="term" value="P:phosphorelay signal transduction system"/>
    <property type="evidence" value="ECO:0007669"/>
    <property type="project" value="InterPro"/>
</dbReference>
<dbReference type="InterPro" id="IPR036388">
    <property type="entry name" value="WH-like_DNA-bd_sf"/>
</dbReference>
<dbReference type="SUPFAM" id="SSF52540">
    <property type="entry name" value="P-loop containing nucleoside triphosphate hydrolases"/>
    <property type="match status" value="2"/>
</dbReference>
<feature type="region of interest" description="Disordered" evidence="7">
    <location>
        <begin position="245"/>
        <end position="272"/>
    </location>
</feature>
<dbReference type="Pfam" id="PF03704">
    <property type="entry name" value="BTAD"/>
    <property type="match status" value="1"/>
</dbReference>
<keyword evidence="4" id="KW-0804">Transcription</keyword>
<dbReference type="Gene3D" id="1.10.10.10">
    <property type="entry name" value="Winged helix-like DNA-binding domain superfamily/Winged helix DNA-binding domain"/>
    <property type="match status" value="1"/>
</dbReference>
<dbReference type="InterPro" id="IPR015943">
    <property type="entry name" value="WD40/YVTN_repeat-like_dom_sf"/>
</dbReference>
<dbReference type="PROSITE" id="PS50082">
    <property type="entry name" value="WD_REPEATS_2"/>
    <property type="match status" value="1"/>
</dbReference>
<evidence type="ECO:0000256" key="6">
    <source>
        <dbReference type="PROSITE-ProRule" id="PRU01091"/>
    </source>
</evidence>
<dbReference type="SMART" id="SM01043">
    <property type="entry name" value="BTAD"/>
    <property type="match status" value="1"/>
</dbReference>
<organism evidence="9 10">
    <name type="scientific">Ornithinimicrobium cerasi</name>
    <dbReference type="NCBI Taxonomy" id="2248773"/>
    <lineage>
        <taxon>Bacteria</taxon>
        <taxon>Bacillati</taxon>
        <taxon>Actinomycetota</taxon>
        <taxon>Actinomycetes</taxon>
        <taxon>Micrococcales</taxon>
        <taxon>Ornithinimicrobiaceae</taxon>
        <taxon>Ornithinimicrobium</taxon>
    </lineage>
</organism>
<comment type="similarity">
    <text evidence="1">Belongs to the AfsR/DnrI/RedD regulatory family.</text>
</comment>
<evidence type="ECO:0000256" key="1">
    <source>
        <dbReference type="ARBA" id="ARBA00005820"/>
    </source>
</evidence>
<dbReference type="GO" id="GO:0003677">
    <property type="term" value="F:DNA binding"/>
    <property type="evidence" value="ECO:0007669"/>
    <property type="project" value="UniProtKB-UniRule"/>
</dbReference>
<keyword evidence="3 6" id="KW-0238">DNA-binding</keyword>
<dbReference type="Gene3D" id="1.25.40.10">
    <property type="entry name" value="Tetratricopeptide repeat domain"/>
    <property type="match status" value="1"/>
</dbReference>
<dbReference type="InterPro" id="IPR011990">
    <property type="entry name" value="TPR-like_helical_dom_sf"/>
</dbReference>
<evidence type="ECO:0000259" key="8">
    <source>
        <dbReference type="PROSITE" id="PS51755"/>
    </source>
</evidence>
<dbReference type="InterPro" id="IPR018391">
    <property type="entry name" value="PQQ_b-propeller_rpt"/>
</dbReference>
<dbReference type="SUPFAM" id="SSF50974">
    <property type="entry name" value="Nitrous oxide reductase, N-terminal domain"/>
    <property type="match status" value="1"/>
</dbReference>
<name>A0A285VLP4_9MICO</name>
<dbReference type="GO" id="GO:0005829">
    <property type="term" value="C:cytosol"/>
    <property type="evidence" value="ECO:0007669"/>
    <property type="project" value="UniProtKB-ARBA"/>
</dbReference>
<evidence type="ECO:0000256" key="2">
    <source>
        <dbReference type="ARBA" id="ARBA00023015"/>
    </source>
</evidence>
<dbReference type="EMBL" id="OBQK01000002">
    <property type="protein sequence ID" value="SOC53501.1"/>
    <property type="molecule type" value="Genomic_DNA"/>
</dbReference>
<keyword evidence="2" id="KW-0805">Transcription regulation</keyword>
<feature type="domain" description="OmpR/PhoB-type" evidence="8">
    <location>
        <begin position="1"/>
        <end position="95"/>
    </location>
</feature>
<dbReference type="RefSeq" id="WP_170955384.1">
    <property type="nucleotide sequence ID" value="NZ_OBQK01000002.1"/>
</dbReference>
<dbReference type="SMART" id="SM00320">
    <property type="entry name" value="WD40"/>
    <property type="match status" value="3"/>
</dbReference>
<dbReference type="PANTHER" id="PTHR35807:SF1">
    <property type="entry name" value="TRANSCRIPTIONAL REGULATOR REDD"/>
    <property type="match status" value="1"/>
</dbReference>
<dbReference type="GO" id="GO:0006355">
    <property type="term" value="P:regulation of DNA-templated transcription"/>
    <property type="evidence" value="ECO:0007669"/>
    <property type="project" value="InterPro"/>
</dbReference>
<evidence type="ECO:0000313" key="9">
    <source>
        <dbReference type="EMBL" id="SOC53501.1"/>
    </source>
</evidence>
<dbReference type="Gene3D" id="2.130.10.10">
    <property type="entry name" value="YVTN repeat-like/Quinoprotein amine dehydrogenase"/>
    <property type="match status" value="3"/>
</dbReference>
<dbReference type="InterPro" id="IPR027417">
    <property type="entry name" value="P-loop_NTPase"/>
</dbReference>
<dbReference type="PANTHER" id="PTHR35807">
    <property type="entry name" value="TRANSCRIPTIONAL REGULATOR REDD-RELATED"/>
    <property type="match status" value="1"/>
</dbReference>
<dbReference type="PROSITE" id="PS51755">
    <property type="entry name" value="OMPR_PHOB"/>
    <property type="match status" value="1"/>
</dbReference>
<dbReference type="InterPro" id="IPR001867">
    <property type="entry name" value="OmpR/PhoB-type_DNA-bd"/>
</dbReference>
<evidence type="ECO:0000313" key="10">
    <source>
        <dbReference type="Proteomes" id="UP000219688"/>
    </source>
</evidence>
<dbReference type="Pfam" id="PF00486">
    <property type="entry name" value="Trans_reg_C"/>
    <property type="match status" value="1"/>
</dbReference>
<dbReference type="InterPro" id="IPR016032">
    <property type="entry name" value="Sig_transdc_resp-reg_C-effctor"/>
</dbReference>
<dbReference type="CDD" id="cd15831">
    <property type="entry name" value="BTAD"/>
    <property type="match status" value="1"/>
</dbReference>